<dbReference type="InterPro" id="IPR014352">
    <property type="entry name" value="FERM/acyl-CoA-bd_prot_sf"/>
</dbReference>
<keyword evidence="2 4" id="KW-0040">ANK repeat</keyword>
<accession>A0ABR4N6V0</accession>
<dbReference type="InterPro" id="IPR002110">
    <property type="entry name" value="Ankyrin_rpt"/>
</dbReference>
<evidence type="ECO:0000256" key="5">
    <source>
        <dbReference type="SAM" id="MobiDB-lite"/>
    </source>
</evidence>
<dbReference type="PROSITE" id="PS51228">
    <property type="entry name" value="ACB_2"/>
    <property type="match status" value="1"/>
</dbReference>
<dbReference type="InterPro" id="IPR035984">
    <property type="entry name" value="Acyl-CoA-binding_sf"/>
</dbReference>
<evidence type="ECO:0000313" key="7">
    <source>
        <dbReference type="EMBL" id="KAL2915194.1"/>
    </source>
</evidence>
<name>A0ABR4N6V0_9FUNG</name>
<feature type="region of interest" description="Disordered" evidence="5">
    <location>
        <begin position="94"/>
        <end position="128"/>
    </location>
</feature>
<dbReference type="Gene3D" id="1.20.80.10">
    <property type="match status" value="1"/>
</dbReference>
<keyword evidence="3" id="KW-0446">Lipid-binding</keyword>
<dbReference type="PRINTS" id="PR00689">
    <property type="entry name" value="ACOABINDINGP"/>
</dbReference>
<dbReference type="Pfam" id="PF12796">
    <property type="entry name" value="Ank_2"/>
    <property type="match status" value="1"/>
</dbReference>
<keyword evidence="1" id="KW-0677">Repeat</keyword>
<dbReference type="PROSITE" id="PS50297">
    <property type="entry name" value="ANK_REP_REGION"/>
    <property type="match status" value="1"/>
</dbReference>
<evidence type="ECO:0000256" key="3">
    <source>
        <dbReference type="ARBA" id="ARBA00023121"/>
    </source>
</evidence>
<dbReference type="Proteomes" id="UP001527925">
    <property type="component" value="Unassembled WGS sequence"/>
</dbReference>
<dbReference type="InterPro" id="IPR000582">
    <property type="entry name" value="Acyl-CoA-binding_protein"/>
</dbReference>
<evidence type="ECO:0000256" key="4">
    <source>
        <dbReference type="PROSITE-ProRule" id="PRU00023"/>
    </source>
</evidence>
<evidence type="ECO:0000313" key="8">
    <source>
        <dbReference type="Proteomes" id="UP001527925"/>
    </source>
</evidence>
<keyword evidence="8" id="KW-1185">Reference proteome</keyword>
<feature type="repeat" description="ANK" evidence="4">
    <location>
        <begin position="175"/>
        <end position="207"/>
    </location>
</feature>
<reference evidence="7 8" key="1">
    <citation type="submission" date="2023-09" db="EMBL/GenBank/DDBJ databases">
        <title>Pangenome analysis of Batrachochytrium dendrobatidis and related Chytrids.</title>
        <authorList>
            <person name="Yacoub M.N."/>
            <person name="Stajich J.E."/>
            <person name="James T.Y."/>
        </authorList>
    </citation>
    <scope>NUCLEOTIDE SEQUENCE [LARGE SCALE GENOMIC DNA]</scope>
    <source>
        <strain evidence="7 8">JEL0888</strain>
    </source>
</reference>
<proteinExistence type="predicted"/>
<dbReference type="PANTHER" id="PTHR24119:SF0">
    <property type="entry name" value="ACYL-COA-BINDING DOMAIN-CONTAINING PROTEIN 6"/>
    <property type="match status" value="1"/>
</dbReference>
<evidence type="ECO:0000256" key="1">
    <source>
        <dbReference type="ARBA" id="ARBA00022737"/>
    </source>
</evidence>
<dbReference type="PROSITE" id="PS50088">
    <property type="entry name" value="ANK_REPEAT"/>
    <property type="match status" value="1"/>
</dbReference>
<evidence type="ECO:0000256" key="2">
    <source>
        <dbReference type="ARBA" id="ARBA00023043"/>
    </source>
</evidence>
<dbReference type="SUPFAM" id="SSF47027">
    <property type="entry name" value="Acyl-CoA binding protein"/>
    <property type="match status" value="1"/>
</dbReference>
<dbReference type="EMBL" id="JADGIZ020000026">
    <property type="protein sequence ID" value="KAL2915194.1"/>
    <property type="molecule type" value="Genomic_DNA"/>
</dbReference>
<evidence type="ECO:0000259" key="6">
    <source>
        <dbReference type="PROSITE" id="PS51228"/>
    </source>
</evidence>
<dbReference type="Pfam" id="PF00887">
    <property type="entry name" value="ACBP"/>
    <property type="match status" value="1"/>
</dbReference>
<sequence>MTELDDAFDAAAKRLASSARRPDNETLLKLYSLFKVATVGRCNTPRPGLFDFQGRAKWDAWNALGDTDPVTAKQLYVQLVDVIAPAGDASAAVAQAATSSNDEDLDNLSDDDRGGSSATGGGPSASGFHVSQMANMREEIDDADKTVFDWAEEGNVEQVRRLIELGADVNAADGEGMTLLHWAADRDYTALAAALLELGADVDRQDASGQTPLHYALIVEGLTAELVGVVSE</sequence>
<protein>
    <submittedName>
        <fullName evidence="7">Acyl-CoA binding domain-containing protein 6</fullName>
    </submittedName>
</protein>
<dbReference type="InterPro" id="IPR036770">
    <property type="entry name" value="Ankyrin_rpt-contain_sf"/>
</dbReference>
<feature type="domain" description="ACB" evidence="6">
    <location>
        <begin position="4"/>
        <end position="89"/>
    </location>
</feature>
<organism evidence="7 8">
    <name type="scientific">Polyrhizophydium stewartii</name>
    <dbReference type="NCBI Taxonomy" id="2732419"/>
    <lineage>
        <taxon>Eukaryota</taxon>
        <taxon>Fungi</taxon>
        <taxon>Fungi incertae sedis</taxon>
        <taxon>Chytridiomycota</taxon>
        <taxon>Chytridiomycota incertae sedis</taxon>
        <taxon>Chytridiomycetes</taxon>
        <taxon>Rhizophydiales</taxon>
        <taxon>Rhizophydiales incertae sedis</taxon>
        <taxon>Polyrhizophydium</taxon>
    </lineage>
</organism>
<dbReference type="SMART" id="SM00248">
    <property type="entry name" value="ANK"/>
    <property type="match status" value="2"/>
</dbReference>
<dbReference type="Gene3D" id="1.25.40.20">
    <property type="entry name" value="Ankyrin repeat-containing domain"/>
    <property type="match status" value="1"/>
</dbReference>
<comment type="caution">
    <text evidence="7">The sequence shown here is derived from an EMBL/GenBank/DDBJ whole genome shotgun (WGS) entry which is preliminary data.</text>
</comment>
<dbReference type="SUPFAM" id="SSF48403">
    <property type="entry name" value="Ankyrin repeat"/>
    <property type="match status" value="1"/>
</dbReference>
<gene>
    <name evidence="7" type="primary">ACBD6</name>
    <name evidence="7" type="ORF">HK105_205301</name>
</gene>
<dbReference type="PANTHER" id="PTHR24119">
    <property type="entry name" value="ACYL-COA-BINDING DOMAIN-CONTAINING PROTEIN 6"/>
    <property type="match status" value="1"/>
</dbReference>